<accession>A0A914QMU4</accession>
<dbReference type="Proteomes" id="UP000887578">
    <property type="component" value="Unplaced"/>
</dbReference>
<proteinExistence type="predicted"/>
<evidence type="ECO:0000259" key="2">
    <source>
        <dbReference type="Pfam" id="PF23713"/>
    </source>
</evidence>
<sequence length="105" mass="11581">MDDAKHMALLFFVDHLLQKNGIRTISDLRCQFGARWFSPEMREAVGTTQKGLIDFLQSHPSLFTVEGDQEEKVSDALTSSTLTTPPLSSNSSFVFGTDSGHSKST</sequence>
<keyword evidence="3" id="KW-1185">Reference proteome</keyword>
<evidence type="ECO:0000313" key="4">
    <source>
        <dbReference type="WBParaSite" id="PDA_v2.g4610.t1"/>
    </source>
</evidence>
<reference evidence="4" key="1">
    <citation type="submission" date="2022-11" db="UniProtKB">
        <authorList>
            <consortium name="WormBaseParasite"/>
        </authorList>
    </citation>
    <scope>IDENTIFICATION</scope>
</reference>
<evidence type="ECO:0000256" key="1">
    <source>
        <dbReference type="SAM" id="MobiDB-lite"/>
    </source>
</evidence>
<dbReference type="AlphaFoldDB" id="A0A914QMU4"/>
<name>A0A914QMU4_9BILA</name>
<evidence type="ECO:0000313" key="3">
    <source>
        <dbReference type="Proteomes" id="UP000887578"/>
    </source>
</evidence>
<feature type="domain" description="Egal-1 winged helix" evidence="2">
    <location>
        <begin position="6"/>
        <end position="68"/>
    </location>
</feature>
<dbReference type="Pfam" id="PF23713">
    <property type="entry name" value="WHD_Egal"/>
    <property type="match status" value="1"/>
</dbReference>
<feature type="compositionally biased region" description="Low complexity" evidence="1">
    <location>
        <begin position="77"/>
        <end position="92"/>
    </location>
</feature>
<feature type="region of interest" description="Disordered" evidence="1">
    <location>
        <begin position="74"/>
        <end position="105"/>
    </location>
</feature>
<dbReference type="WBParaSite" id="PDA_v2.g4610.t1">
    <property type="protein sequence ID" value="PDA_v2.g4610.t1"/>
    <property type="gene ID" value="PDA_v2.g4610"/>
</dbReference>
<dbReference type="InterPro" id="IPR056589">
    <property type="entry name" value="WH_Egal-1"/>
</dbReference>
<protein>
    <recommendedName>
        <fullName evidence="2">Egal-1 winged helix domain-containing protein</fullName>
    </recommendedName>
</protein>
<organism evidence="3 4">
    <name type="scientific">Panagrolaimus davidi</name>
    <dbReference type="NCBI Taxonomy" id="227884"/>
    <lineage>
        <taxon>Eukaryota</taxon>
        <taxon>Metazoa</taxon>
        <taxon>Ecdysozoa</taxon>
        <taxon>Nematoda</taxon>
        <taxon>Chromadorea</taxon>
        <taxon>Rhabditida</taxon>
        <taxon>Tylenchina</taxon>
        <taxon>Panagrolaimomorpha</taxon>
        <taxon>Panagrolaimoidea</taxon>
        <taxon>Panagrolaimidae</taxon>
        <taxon>Panagrolaimus</taxon>
    </lineage>
</organism>